<evidence type="ECO:0000313" key="3">
    <source>
        <dbReference type="EMBL" id="GAA3639270.1"/>
    </source>
</evidence>
<dbReference type="RefSeq" id="WP_344809247.1">
    <property type="nucleotide sequence ID" value="NZ_BAABAB010000050.1"/>
</dbReference>
<gene>
    <name evidence="3" type="ORF">GCM10022236_47180</name>
</gene>
<comment type="caution">
    <text evidence="3">The sequence shown here is derived from an EMBL/GenBank/DDBJ whole genome shotgun (WGS) entry which is preliminary data.</text>
</comment>
<reference evidence="4" key="1">
    <citation type="journal article" date="2019" name="Int. J. Syst. Evol. Microbiol.">
        <title>The Global Catalogue of Microorganisms (GCM) 10K type strain sequencing project: providing services to taxonomists for standard genome sequencing and annotation.</title>
        <authorList>
            <consortium name="The Broad Institute Genomics Platform"/>
            <consortium name="The Broad Institute Genome Sequencing Center for Infectious Disease"/>
            <person name="Wu L."/>
            <person name="Ma J."/>
        </authorList>
    </citation>
    <scope>NUCLEOTIDE SEQUENCE [LARGE SCALE GENOMIC DNA]</scope>
    <source>
        <strain evidence="4">JCM 16929</strain>
    </source>
</reference>
<name>A0ABP7ARX2_9ACTN</name>
<feature type="domain" description="Putative Flp pilus-assembly TadG-like N-terminal" evidence="2">
    <location>
        <begin position="12"/>
        <end position="55"/>
    </location>
</feature>
<dbReference type="InterPro" id="IPR028087">
    <property type="entry name" value="Tad_N"/>
</dbReference>
<protein>
    <recommendedName>
        <fullName evidence="2">Putative Flp pilus-assembly TadG-like N-terminal domain-containing protein</fullName>
    </recommendedName>
</protein>
<proteinExistence type="predicted"/>
<evidence type="ECO:0000259" key="2">
    <source>
        <dbReference type="Pfam" id="PF13400"/>
    </source>
</evidence>
<keyword evidence="1" id="KW-0472">Membrane</keyword>
<sequence length="317" mass="32731">MQRLTSADRERGAVAVVVAILMVALLGMAALAVDVGGLWAKRRQLQNGADAGALAIAQACAKGACGSTSATANSYASSNVNDGAATGTVLELTAGKVTVRTADTQQHWFARIWGSNDSNVHAQATAVWGGPNAGATFPLAFSVCEWNWQNGGPGGLDSTVQRKIVLTKTSTSNCVGPSGNVVPGGFGWVDPTSGTCTIASLVNGWITSSTGNTPPNGCNPSNFDALVGKTVLIPVFDNYTGTGNNASYHVYGYAAFRFTGYYFSGQYKNWPTSGVAGCSGSERCIAGYFTRYVDLNEVLTTDGGGPSLGLSIISLIK</sequence>
<organism evidence="3 4">
    <name type="scientific">Microlunatus ginsengisoli</name>
    <dbReference type="NCBI Taxonomy" id="363863"/>
    <lineage>
        <taxon>Bacteria</taxon>
        <taxon>Bacillati</taxon>
        <taxon>Actinomycetota</taxon>
        <taxon>Actinomycetes</taxon>
        <taxon>Propionibacteriales</taxon>
        <taxon>Propionibacteriaceae</taxon>
        <taxon>Microlunatus</taxon>
    </lineage>
</organism>
<dbReference type="Pfam" id="PF13400">
    <property type="entry name" value="Tad"/>
    <property type="match status" value="1"/>
</dbReference>
<keyword evidence="4" id="KW-1185">Reference proteome</keyword>
<evidence type="ECO:0000256" key="1">
    <source>
        <dbReference type="SAM" id="Phobius"/>
    </source>
</evidence>
<dbReference type="Proteomes" id="UP001501490">
    <property type="component" value="Unassembled WGS sequence"/>
</dbReference>
<evidence type="ECO:0000313" key="4">
    <source>
        <dbReference type="Proteomes" id="UP001501490"/>
    </source>
</evidence>
<accession>A0ABP7ARX2</accession>
<keyword evidence="1" id="KW-1133">Transmembrane helix</keyword>
<dbReference type="EMBL" id="BAABAB010000050">
    <property type="protein sequence ID" value="GAA3639270.1"/>
    <property type="molecule type" value="Genomic_DNA"/>
</dbReference>
<feature type="transmembrane region" description="Helical" evidence="1">
    <location>
        <begin position="12"/>
        <end position="33"/>
    </location>
</feature>
<keyword evidence="1" id="KW-0812">Transmembrane</keyword>